<feature type="transmembrane region" description="Helical" evidence="8">
    <location>
        <begin position="9"/>
        <end position="32"/>
    </location>
</feature>
<feature type="transmembrane region" description="Helical" evidence="8">
    <location>
        <begin position="44"/>
        <end position="63"/>
    </location>
</feature>
<keyword evidence="3" id="KW-0813">Transport</keyword>
<dbReference type="InterPro" id="IPR004761">
    <property type="entry name" value="Spore_GerAB"/>
</dbReference>
<evidence type="ECO:0000256" key="8">
    <source>
        <dbReference type="SAM" id="Phobius"/>
    </source>
</evidence>
<evidence type="ECO:0000256" key="6">
    <source>
        <dbReference type="ARBA" id="ARBA00022989"/>
    </source>
</evidence>
<organism evidence="9 10">
    <name type="scientific">Fictibacillus barbaricus</name>
    <dbReference type="NCBI Taxonomy" id="182136"/>
    <lineage>
        <taxon>Bacteria</taxon>
        <taxon>Bacillati</taxon>
        <taxon>Bacillota</taxon>
        <taxon>Bacilli</taxon>
        <taxon>Bacillales</taxon>
        <taxon>Fictibacillaceae</taxon>
        <taxon>Fictibacillus</taxon>
    </lineage>
</organism>
<reference evidence="9 10" key="1">
    <citation type="submission" date="2021-01" db="EMBL/GenBank/DDBJ databases">
        <title>Genome Sequencing of Type Strains.</title>
        <authorList>
            <person name="Lemaire J.F."/>
            <person name="Inderbitzin P."/>
            <person name="Collins S.B."/>
            <person name="Wespe N."/>
            <person name="Knight-Connoni V."/>
        </authorList>
    </citation>
    <scope>NUCLEOTIDE SEQUENCE [LARGE SCALE GENOMIC DNA]</scope>
    <source>
        <strain evidence="9 10">DSM 14730</strain>
    </source>
</reference>
<dbReference type="EMBL" id="JAFHKS010000044">
    <property type="protein sequence ID" value="MBN3546329.1"/>
    <property type="molecule type" value="Genomic_DNA"/>
</dbReference>
<dbReference type="Gene3D" id="1.20.1740.10">
    <property type="entry name" value="Amino acid/polyamine transporter I"/>
    <property type="match status" value="1"/>
</dbReference>
<feature type="transmembrane region" description="Helical" evidence="8">
    <location>
        <begin position="304"/>
        <end position="321"/>
    </location>
</feature>
<accession>A0ABS2ZDR7</accession>
<evidence type="ECO:0000256" key="3">
    <source>
        <dbReference type="ARBA" id="ARBA00022448"/>
    </source>
</evidence>
<dbReference type="Proteomes" id="UP001319060">
    <property type="component" value="Unassembled WGS sequence"/>
</dbReference>
<keyword evidence="7 8" id="KW-0472">Membrane</keyword>
<dbReference type="PANTHER" id="PTHR34975:SF2">
    <property type="entry name" value="SPORE GERMINATION PROTEIN A2"/>
    <property type="match status" value="1"/>
</dbReference>
<keyword evidence="4" id="KW-0309">Germination</keyword>
<evidence type="ECO:0000256" key="1">
    <source>
        <dbReference type="ARBA" id="ARBA00004141"/>
    </source>
</evidence>
<feature type="transmembrane region" description="Helical" evidence="8">
    <location>
        <begin position="218"/>
        <end position="241"/>
    </location>
</feature>
<keyword evidence="5 8" id="KW-0812">Transmembrane</keyword>
<sequence>MKVDLKEQFLISPSLAFFLVHSMQIGVGVLGFQRYVAAMVEQDSWITVLIAGATVHVIIWMMYKMLNKEKGDLISIHESTFGKWLGGALSFLFMIYLIALGTTVLRSFIEVIQVWMFPMIKTWPIALVYLISVYYIIAGGFRTVTGVCFLGVVIPLYLVFTFLAPLEFSNYRNLLPIFDHSVKELALSVKTMTLSYLGFELLLIYYPFFKKPETSQKWFHYGNLFTMFLYLYLMLITLVYFTPDHLKRTIWATLTLWKIVRFPFVERFEYIGIASWVVVILPNICLAFWAASRTAKRLFHVKQKKALGFILLLSVIATPFLKDRQMIDRLNSLVSEFGFYFIYGYIPILFVCYYIMTKVRKKA</sequence>
<keyword evidence="10" id="KW-1185">Reference proteome</keyword>
<name>A0ABS2ZDR7_9BACL</name>
<proteinExistence type="inferred from homology"/>
<feature type="transmembrane region" description="Helical" evidence="8">
    <location>
        <begin position="337"/>
        <end position="356"/>
    </location>
</feature>
<dbReference type="PANTHER" id="PTHR34975">
    <property type="entry name" value="SPORE GERMINATION PROTEIN A2"/>
    <property type="match status" value="1"/>
</dbReference>
<keyword evidence="6 8" id="KW-1133">Transmembrane helix</keyword>
<comment type="similarity">
    <text evidence="2">Belongs to the amino acid-polyamine-organocation (APC) superfamily. Spore germination protein (SGP) (TC 2.A.3.9) family.</text>
</comment>
<dbReference type="RefSeq" id="WP_188400670.1">
    <property type="nucleotide sequence ID" value="NZ_BMCE01000001.1"/>
</dbReference>
<feature type="transmembrane region" description="Helical" evidence="8">
    <location>
        <begin position="84"/>
        <end position="109"/>
    </location>
</feature>
<gene>
    <name evidence="9" type="ORF">JYA64_13570</name>
</gene>
<dbReference type="NCBIfam" id="TIGR00912">
    <property type="entry name" value="2A0309"/>
    <property type="match status" value="1"/>
</dbReference>
<comment type="caution">
    <text evidence="9">The sequence shown here is derived from an EMBL/GenBank/DDBJ whole genome shotgun (WGS) entry which is preliminary data.</text>
</comment>
<evidence type="ECO:0000256" key="2">
    <source>
        <dbReference type="ARBA" id="ARBA00007998"/>
    </source>
</evidence>
<evidence type="ECO:0000256" key="7">
    <source>
        <dbReference type="ARBA" id="ARBA00023136"/>
    </source>
</evidence>
<protein>
    <submittedName>
        <fullName evidence="9">GerAB/ArcD/ProY family transporter</fullName>
    </submittedName>
</protein>
<evidence type="ECO:0000256" key="4">
    <source>
        <dbReference type="ARBA" id="ARBA00022544"/>
    </source>
</evidence>
<evidence type="ECO:0000313" key="10">
    <source>
        <dbReference type="Proteomes" id="UP001319060"/>
    </source>
</evidence>
<evidence type="ECO:0000256" key="5">
    <source>
        <dbReference type="ARBA" id="ARBA00022692"/>
    </source>
</evidence>
<comment type="subcellular location">
    <subcellularLocation>
        <location evidence="1">Membrane</location>
        <topology evidence="1">Multi-pass membrane protein</topology>
    </subcellularLocation>
</comment>
<feature type="transmembrane region" description="Helical" evidence="8">
    <location>
        <begin position="185"/>
        <end position="206"/>
    </location>
</feature>
<evidence type="ECO:0000313" key="9">
    <source>
        <dbReference type="EMBL" id="MBN3546329.1"/>
    </source>
</evidence>
<dbReference type="Pfam" id="PF03845">
    <property type="entry name" value="Spore_permease"/>
    <property type="match status" value="1"/>
</dbReference>
<feature type="transmembrane region" description="Helical" evidence="8">
    <location>
        <begin position="115"/>
        <end position="137"/>
    </location>
</feature>
<feature type="transmembrane region" description="Helical" evidence="8">
    <location>
        <begin position="144"/>
        <end position="165"/>
    </location>
</feature>
<feature type="transmembrane region" description="Helical" evidence="8">
    <location>
        <begin position="270"/>
        <end position="292"/>
    </location>
</feature>